<evidence type="ECO:0000259" key="13">
    <source>
        <dbReference type="Pfam" id="PF02225"/>
    </source>
</evidence>
<sequence length="1581" mass="162672">MAIIDSGIDPEHQDMHLDSSARDKAKIKTVNPAPEAHFNEKVPAGYNYADENYVVKDATKDQHGMHVAGIVAANGSLDGETAEQAWAKGRLDGVAPNAQLLAMKVFSNSGGGARDADIIAAIEDSAKLGADVLNLSLGSPNGLNDTSDGTYRALAKARQAGAIVDIAAGNAGLSFSSDESTSDLLGVLDDAALGSPSSNADAFTIASIENTTVTQPQAYRVIDGSEQGMLYSLQSGTADGQDHPLVDVGLGRPENYTAGQDLAGAYALVERGEITFADKLANAVEHGAGGVLVFNNAAGGDELLSMAGIDSYTVAGGSIPRSKALELRQALEQNKDVSIRLTTEVLVSDNDKALTPSSFTSWGPTPSLDFKPQLAGIGGEVYSTLNDNRYGTKSGTSMATPNVSGMASLMVEEYAQRFPSLSATERAELIRVALMNTAQIPTDAQSVPYSPRQVGAGLAQVDKAMATSVYATVEDQPDKAAVALRQIDGARSFTVTLTNRSDKDVRYTVPAQQVVGESNEAGAQTTTHVSSESLVADASEVTVPAGGSATLSFTLTPDTSSTHYIEGWARLVSVTEGAPDLSVPYLGLVGDWNAEAIVRAPGDPLPASYDPNASATGLVATWSGMTVPLSSELGTFAVSPNGEGDMDVVAPSLVLMRNASDAEYEVVDSSGQVLKVIGQEQGLRRSTGSEVSVADGSSAYVATSQTFDGTVWDPASAEFVRVPDGQYTFRVRTRLSADTAWQTTEMPFTIDATAPVLTFGTLQDGRLTITVTETGSGLMDVPTVTGPDGKDLTVTSTGENTFVVEVPQGTPYLTASVVDRGFNLAVATTILAPDTDLVIPDAETLSSSVIVSASPLVSGGQLHLQAFVSSTVDHLTVAGQEVEVADGRANAFVPLTEGRQEIEVVAYAADGTVLQTLTVPVTYDSQAPVLTVTGQLDDDGALALAQDGTVTVTGSVSDERGDAALSVTVAGQKVEVGPDGSFSVTFTPDEKLVTVPVVASDGANTASTSLPIAGRSGQTEAAFTPPTFNGSCQANLSACFVSAADSGATATSYTLTGSMGDASVIRLTPATRVSEDGSVINPEPIQARNNGDGTFSLDLPTQPGINQFRLEVLDSTGAVVPGYDHAFFLYLDVTMPTLSFATPTLYDGVLYTKDSPVTFAGSAEDDGWGYQLKINDSAVIDVYNGSGTGPESNKREFSRDVTVADGDILLIVAGDSMGNTLAGGIPVVVDTQAPDTQISTVSEGETVADQRVLTVSATDQHLATAQATVDGKVVDSLSTPTTAKAGTVQGALAPAGSSASSQEGEEPNTAASQQAVPDEATQEEARGEAGQAARAVDEADSPVLSAQVPTADLALGRHTVSVTARDLAGNESTQTVSFVVDAAAQIEGADALSLLAGTVLTEGEQTVTLVATDTAGRTVTLTLTLETLTLHDGQVTATGTFRRDDALSATVSDGRLVVSNREGLAAIEAVITAPAVQGTSVWRVLADGREVPVASTWAEGVVTFTGPSRATYLLVAPGQAPDAVVTGSCQGSTAAASGSATGRSQRGSLSRTGADSGTLLLASTMVVATGLVLAARRRRQA</sequence>
<dbReference type="GO" id="GO:0005975">
    <property type="term" value="P:carbohydrate metabolic process"/>
    <property type="evidence" value="ECO:0007669"/>
    <property type="project" value="UniProtKB-ARBA"/>
</dbReference>
<dbReference type="InterPro" id="IPR015500">
    <property type="entry name" value="Peptidase_S8_subtilisin-rel"/>
</dbReference>
<feature type="domain" description="C5a peptidase/Subtilisin-like protease SBT2-like Fn3-like" evidence="14">
    <location>
        <begin position="482"/>
        <end position="586"/>
    </location>
</feature>
<dbReference type="PROSITE" id="PS00138">
    <property type="entry name" value="SUBTILASE_SER"/>
    <property type="match status" value="1"/>
</dbReference>
<gene>
    <name evidence="15" type="ORF">CYJ26_05580</name>
</gene>
<dbReference type="CDD" id="cd07475">
    <property type="entry name" value="Peptidases_S8_C5a_Peptidase"/>
    <property type="match status" value="1"/>
</dbReference>
<evidence type="ECO:0000256" key="1">
    <source>
        <dbReference type="ARBA" id="ARBA00011073"/>
    </source>
</evidence>
<dbReference type="InterPro" id="IPR036852">
    <property type="entry name" value="Peptidase_S8/S53_dom_sf"/>
</dbReference>
<evidence type="ECO:0000256" key="5">
    <source>
        <dbReference type="ARBA" id="ARBA00022737"/>
    </source>
</evidence>
<keyword evidence="5" id="KW-0677">Repeat</keyword>
<dbReference type="SUPFAM" id="SSF52743">
    <property type="entry name" value="Subtilisin-like"/>
    <property type="match status" value="1"/>
</dbReference>
<feature type="region of interest" description="Disordered" evidence="10">
    <location>
        <begin position="1531"/>
        <end position="1552"/>
    </location>
</feature>
<evidence type="ECO:0000256" key="4">
    <source>
        <dbReference type="ARBA" id="ARBA00022729"/>
    </source>
</evidence>
<evidence type="ECO:0000256" key="11">
    <source>
        <dbReference type="SAM" id="Phobius"/>
    </source>
</evidence>
<evidence type="ECO:0000256" key="8">
    <source>
        <dbReference type="PIRSR" id="PIRSR615500-1"/>
    </source>
</evidence>
<dbReference type="PROSITE" id="PS00137">
    <property type="entry name" value="SUBTILASE_HIS"/>
    <property type="match status" value="1"/>
</dbReference>
<keyword evidence="4" id="KW-0732">Signal</keyword>
<organism evidence="15 16">
    <name type="scientific">Actinomyces urogenitalis</name>
    <dbReference type="NCBI Taxonomy" id="103621"/>
    <lineage>
        <taxon>Bacteria</taxon>
        <taxon>Bacillati</taxon>
        <taxon>Actinomycetota</taxon>
        <taxon>Actinomycetes</taxon>
        <taxon>Actinomycetales</taxon>
        <taxon>Actinomycetaceae</taxon>
        <taxon>Actinomyces</taxon>
    </lineage>
</organism>
<evidence type="ECO:0000256" key="6">
    <source>
        <dbReference type="ARBA" id="ARBA00022801"/>
    </source>
</evidence>
<feature type="compositionally biased region" description="Basic and acidic residues" evidence="10">
    <location>
        <begin position="9"/>
        <end position="21"/>
    </location>
</feature>
<keyword evidence="6 9" id="KW-0378">Hydrolase</keyword>
<dbReference type="InterPro" id="IPR034216">
    <property type="entry name" value="C5a_Peptidase"/>
</dbReference>
<dbReference type="EMBL" id="PKHA01000004">
    <property type="protein sequence ID" value="PKY98856.1"/>
    <property type="molecule type" value="Genomic_DNA"/>
</dbReference>
<dbReference type="InterPro" id="IPR046450">
    <property type="entry name" value="PA_dom_sf"/>
</dbReference>
<dbReference type="Pfam" id="PF02225">
    <property type="entry name" value="PA"/>
    <property type="match status" value="1"/>
</dbReference>
<evidence type="ECO:0000256" key="10">
    <source>
        <dbReference type="SAM" id="MobiDB-lite"/>
    </source>
</evidence>
<dbReference type="InterPro" id="IPR003137">
    <property type="entry name" value="PA_domain"/>
</dbReference>
<proteinExistence type="inferred from homology"/>
<dbReference type="GO" id="GO:0004252">
    <property type="term" value="F:serine-type endopeptidase activity"/>
    <property type="evidence" value="ECO:0007669"/>
    <property type="project" value="UniProtKB-UniRule"/>
</dbReference>
<dbReference type="InterPro" id="IPR000209">
    <property type="entry name" value="Peptidase_S8/S53_dom"/>
</dbReference>
<dbReference type="Pfam" id="PF09136">
    <property type="entry name" value="Glucodextran_B"/>
    <property type="match status" value="1"/>
</dbReference>
<keyword evidence="11" id="KW-1133">Transmembrane helix</keyword>
<evidence type="ECO:0000259" key="14">
    <source>
        <dbReference type="Pfam" id="PF06280"/>
    </source>
</evidence>
<dbReference type="RefSeq" id="WP_034234697.1">
    <property type="nucleotide sequence ID" value="NZ_CP136961.1"/>
</dbReference>
<dbReference type="InterPro" id="IPR050131">
    <property type="entry name" value="Peptidase_S8_subtilisin-like"/>
</dbReference>
<name>A0A2I1KTA1_9ACTO</name>
<evidence type="ECO:0000313" key="15">
    <source>
        <dbReference type="EMBL" id="PKY98856.1"/>
    </source>
</evidence>
<feature type="region of interest" description="Disordered" evidence="10">
    <location>
        <begin position="1285"/>
        <end position="1343"/>
    </location>
</feature>
<dbReference type="Pfam" id="PF06280">
    <property type="entry name" value="fn3_5"/>
    <property type="match status" value="1"/>
</dbReference>
<feature type="active site" description="Charge relay system" evidence="8 9">
    <location>
        <position position="5"/>
    </location>
</feature>
<accession>A0A2I1KTA1</accession>
<evidence type="ECO:0000259" key="12">
    <source>
        <dbReference type="Pfam" id="PF00082"/>
    </source>
</evidence>
<keyword evidence="2" id="KW-0964">Secreted</keyword>
<dbReference type="CDD" id="cd02133">
    <property type="entry name" value="PA_C5a_like"/>
    <property type="match status" value="1"/>
</dbReference>
<feature type="compositionally biased region" description="Low complexity" evidence="10">
    <location>
        <begin position="1531"/>
        <end position="1548"/>
    </location>
</feature>
<dbReference type="InterPro" id="IPR013783">
    <property type="entry name" value="Ig-like_fold"/>
</dbReference>
<dbReference type="GO" id="GO:0016020">
    <property type="term" value="C:membrane"/>
    <property type="evidence" value="ECO:0007669"/>
    <property type="project" value="InterPro"/>
</dbReference>
<dbReference type="SUPFAM" id="SSF52025">
    <property type="entry name" value="PA domain"/>
    <property type="match status" value="1"/>
</dbReference>
<dbReference type="InterPro" id="IPR022398">
    <property type="entry name" value="Peptidase_S8_His-AS"/>
</dbReference>
<dbReference type="Pfam" id="PF00082">
    <property type="entry name" value="Peptidase_S8"/>
    <property type="match status" value="1"/>
</dbReference>
<feature type="transmembrane region" description="Helical" evidence="11">
    <location>
        <begin position="1556"/>
        <end position="1575"/>
    </location>
</feature>
<dbReference type="PANTHER" id="PTHR43806">
    <property type="entry name" value="PEPTIDASE S8"/>
    <property type="match status" value="1"/>
</dbReference>
<feature type="region of interest" description="Disordered" evidence="10">
    <location>
        <begin position="1"/>
        <end position="21"/>
    </location>
</feature>
<keyword evidence="11" id="KW-0812">Transmembrane</keyword>
<evidence type="ECO:0000256" key="3">
    <source>
        <dbReference type="ARBA" id="ARBA00022670"/>
    </source>
</evidence>
<keyword evidence="11" id="KW-0472">Membrane</keyword>
<feature type="active site" description="Charge relay system" evidence="8 9">
    <location>
        <position position="63"/>
    </location>
</feature>
<dbReference type="InterPro" id="IPR023828">
    <property type="entry name" value="Peptidase_S8_Ser-AS"/>
</dbReference>
<dbReference type="PANTHER" id="PTHR43806:SF11">
    <property type="entry name" value="CEREVISIN-RELATED"/>
    <property type="match status" value="1"/>
</dbReference>
<evidence type="ECO:0000313" key="16">
    <source>
        <dbReference type="Proteomes" id="UP000234778"/>
    </source>
</evidence>
<dbReference type="Gene3D" id="2.60.40.1710">
    <property type="entry name" value="Subtilisin-like superfamily"/>
    <property type="match status" value="1"/>
</dbReference>
<comment type="similarity">
    <text evidence="1 9">Belongs to the peptidase S8 family.</text>
</comment>
<comment type="caution">
    <text evidence="15">The sequence shown here is derived from an EMBL/GenBank/DDBJ whole genome shotgun (WGS) entry which is preliminary data.</text>
</comment>
<feature type="active site" description="Charge relay system" evidence="8 9">
    <location>
        <position position="397"/>
    </location>
</feature>
<protein>
    <submittedName>
        <fullName evidence="15">Serine protease</fullName>
    </submittedName>
</protein>
<keyword evidence="7 9" id="KW-0720">Serine protease</keyword>
<feature type="domain" description="Peptidase S8/S53" evidence="12">
    <location>
        <begin position="2"/>
        <end position="457"/>
    </location>
</feature>
<dbReference type="InterPro" id="IPR010435">
    <property type="entry name" value="C5a/SBT2-like_Fn3"/>
</dbReference>
<keyword evidence="3 9" id="KW-0645">Protease</keyword>
<dbReference type="GO" id="GO:0006508">
    <property type="term" value="P:proteolysis"/>
    <property type="evidence" value="ECO:0007669"/>
    <property type="project" value="UniProtKB-KW"/>
</dbReference>
<evidence type="ECO:0000256" key="2">
    <source>
        <dbReference type="ARBA" id="ARBA00022512"/>
    </source>
</evidence>
<keyword evidence="2" id="KW-0134">Cell wall</keyword>
<evidence type="ECO:0000256" key="9">
    <source>
        <dbReference type="PROSITE-ProRule" id="PRU01240"/>
    </source>
</evidence>
<dbReference type="GeneID" id="81708401"/>
<dbReference type="Gene3D" id="3.50.30.30">
    <property type="match status" value="1"/>
</dbReference>
<dbReference type="Proteomes" id="UP000234778">
    <property type="component" value="Unassembled WGS sequence"/>
</dbReference>
<dbReference type="PRINTS" id="PR00723">
    <property type="entry name" value="SUBTILISIN"/>
</dbReference>
<reference evidence="15 16" key="1">
    <citation type="submission" date="2017-12" db="EMBL/GenBank/DDBJ databases">
        <title>Phylogenetic diversity of female urinary microbiome.</title>
        <authorList>
            <person name="Thomas-White K."/>
            <person name="Wolfe A.J."/>
        </authorList>
    </citation>
    <scope>NUCLEOTIDE SEQUENCE [LARGE SCALE GENOMIC DNA]</scope>
    <source>
        <strain evidence="15 16">UMB0319</strain>
    </source>
</reference>
<feature type="compositionally biased region" description="Low complexity" evidence="10">
    <location>
        <begin position="1290"/>
        <end position="1302"/>
    </location>
</feature>
<feature type="domain" description="PA" evidence="13">
    <location>
        <begin position="253"/>
        <end position="321"/>
    </location>
</feature>
<dbReference type="PROSITE" id="PS51892">
    <property type="entry name" value="SUBTILASE"/>
    <property type="match status" value="1"/>
</dbReference>
<dbReference type="Gene3D" id="2.60.40.10">
    <property type="entry name" value="Immunoglobulins"/>
    <property type="match status" value="1"/>
</dbReference>
<evidence type="ECO:0000256" key="7">
    <source>
        <dbReference type="ARBA" id="ARBA00022825"/>
    </source>
</evidence>
<dbReference type="Gene3D" id="3.40.50.200">
    <property type="entry name" value="Peptidase S8/S53 domain"/>
    <property type="match status" value="1"/>
</dbReference>